<keyword evidence="4 6" id="KW-1133">Transmembrane helix</keyword>
<name>A0A6J4RT58_9ACTN</name>
<keyword evidence="5 6" id="KW-0472">Membrane</keyword>
<feature type="transmembrane region" description="Helical" evidence="6">
    <location>
        <begin position="26"/>
        <end position="49"/>
    </location>
</feature>
<dbReference type="InterPro" id="IPR010432">
    <property type="entry name" value="RDD"/>
</dbReference>
<reference evidence="8" key="1">
    <citation type="submission" date="2020-02" db="EMBL/GenBank/DDBJ databases">
        <authorList>
            <person name="Meier V. D."/>
        </authorList>
    </citation>
    <scope>NUCLEOTIDE SEQUENCE</scope>
    <source>
        <strain evidence="8">AVDCRST_MAG67</strain>
    </source>
</reference>
<keyword evidence="2" id="KW-1003">Cell membrane</keyword>
<evidence type="ECO:0000256" key="5">
    <source>
        <dbReference type="ARBA" id="ARBA00023136"/>
    </source>
</evidence>
<comment type="subcellular location">
    <subcellularLocation>
        <location evidence="1">Cell membrane</location>
        <topology evidence="1">Multi-pass membrane protein</topology>
    </subcellularLocation>
</comment>
<dbReference type="InterPro" id="IPR051791">
    <property type="entry name" value="Pra-immunoreactive"/>
</dbReference>
<protein>
    <recommendedName>
        <fullName evidence="7">RDD domain-containing protein</fullName>
    </recommendedName>
</protein>
<dbReference type="AlphaFoldDB" id="A0A6J4RT58"/>
<evidence type="ECO:0000256" key="2">
    <source>
        <dbReference type="ARBA" id="ARBA00022475"/>
    </source>
</evidence>
<evidence type="ECO:0000256" key="1">
    <source>
        <dbReference type="ARBA" id="ARBA00004651"/>
    </source>
</evidence>
<evidence type="ECO:0000256" key="4">
    <source>
        <dbReference type="ARBA" id="ARBA00022989"/>
    </source>
</evidence>
<dbReference type="GO" id="GO:0005886">
    <property type="term" value="C:plasma membrane"/>
    <property type="evidence" value="ECO:0007669"/>
    <property type="project" value="UniProtKB-SubCell"/>
</dbReference>
<feature type="transmembrane region" description="Helical" evidence="6">
    <location>
        <begin position="88"/>
        <end position="111"/>
    </location>
</feature>
<sequence length="128" mass="13637">MRLALLAACAGAGALLYLSDDQAGEIGLGVGLGMGFVLTSLVYAPVMLARTDGQAVGHKATSTRVVMADGSRMSGGRGFVREALVKGLLFDTIGQFTLYVLTIVNYLLALWDANNETLHDKMCRTRVR</sequence>
<accession>A0A6J4RT58</accession>
<organism evidence="8">
    <name type="scientific">uncultured Solirubrobacteraceae bacterium</name>
    <dbReference type="NCBI Taxonomy" id="1162706"/>
    <lineage>
        <taxon>Bacteria</taxon>
        <taxon>Bacillati</taxon>
        <taxon>Actinomycetota</taxon>
        <taxon>Thermoleophilia</taxon>
        <taxon>Solirubrobacterales</taxon>
        <taxon>Solirubrobacteraceae</taxon>
        <taxon>environmental samples</taxon>
    </lineage>
</organism>
<keyword evidence="3 6" id="KW-0812">Transmembrane</keyword>
<dbReference type="EMBL" id="CADCVQ010000026">
    <property type="protein sequence ID" value="CAA9477087.1"/>
    <property type="molecule type" value="Genomic_DNA"/>
</dbReference>
<gene>
    <name evidence="8" type="ORF">AVDCRST_MAG67-584</name>
</gene>
<proteinExistence type="predicted"/>
<evidence type="ECO:0000256" key="6">
    <source>
        <dbReference type="SAM" id="Phobius"/>
    </source>
</evidence>
<evidence type="ECO:0000259" key="7">
    <source>
        <dbReference type="Pfam" id="PF06271"/>
    </source>
</evidence>
<evidence type="ECO:0000313" key="8">
    <source>
        <dbReference type="EMBL" id="CAA9477087.1"/>
    </source>
</evidence>
<dbReference type="PANTHER" id="PTHR36115">
    <property type="entry name" value="PROLINE-RICH ANTIGEN HOMOLOG-RELATED"/>
    <property type="match status" value="1"/>
</dbReference>
<dbReference type="PANTHER" id="PTHR36115:SF6">
    <property type="entry name" value="PROLINE-RICH ANTIGEN HOMOLOG"/>
    <property type="match status" value="1"/>
</dbReference>
<evidence type="ECO:0000256" key="3">
    <source>
        <dbReference type="ARBA" id="ARBA00022692"/>
    </source>
</evidence>
<dbReference type="Pfam" id="PF06271">
    <property type="entry name" value="RDD"/>
    <property type="match status" value="1"/>
</dbReference>
<feature type="domain" description="RDD" evidence="7">
    <location>
        <begin position="16"/>
        <end position="123"/>
    </location>
</feature>